<dbReference type="RefSeq" id="WP_323690537.1">
    <property type="nucleotide sequence ID" value="NZ_CP116341.1"/>
</dbReference>
<dbReference type="InterPro" id="IPR011704">
    <property type="entry name" value="ATPase_dyneun-rel_AAA"/>
</dbReference>
<dbReference type="CDD" id="cd00009">
    <property type="entry name" value="AAA"/>
    <property type="match status" value="1"/>
</dbReference>
<feature type="domain" description="AAA+ ATPase" evidence="1">
    <location>
        <begin position="47"/>
        <end position="162"/>
    </location>
</feature>
<evidence type="ECO:0000313" key="2">
    <source>
        <dbReference type="EMBL" id="WOV82867.1"/>
    </source>
</evidence>
<name>A0ABZ0KRT0_9BACL</name>
<proteinExistence type="predicted"/>
<evidence type="ECO:0000259" key="1">
    <source>
        <dbReference type="SMART" id="SM00382"/>
    </source>
</evidence>
<dbReference type="Proteomes" id="UP001303532">
    <property type="component" value="Chromosome"/>
</dbReference>
<gene>
    <name evidence="2" type="ORF">PGH26_07900</name>
</gene>
<organism evidence="2 3">
    <name type="scientific">Sporosarcina jeotgali</name>
    <dbReference type="NCBI Taxonomy" id="3020056"/>
    <lineage>
        <taxon>Bacteria</taxon>
        <taxon>Bacillati</taxon>
        <taxon>Bacillota</taxon>
        <taxon>Bacilli</taxon>
        <taxon>Bacillales</taxon>
        <taxon>Caryophanaceae</taxon>
        <taxon>Sporosarcina</taxon>
    </lineage>
</organism>
<dbReference type="Gene3D" id="3.40.50.300">
    <property type="entry name" value="P-loop containing nucleotide triphosphate hydrolases"/>
    <property type="match status" value="1"/>
</dbReference>
<keyword evidence="3" id="KW-1185">Reference proteome</keyword>
<dbReference type="SUPFAM" id="SSF52540">
    <property type="entry name" value="P-loop containing nucleoside triphosphate hydrolases"/>
    <property type="match status" value="1"/>
</dbReference>
<sequence>MNQLIEQIQASRLNRTYSEEEHLLIQEGGYVSPTRNLFDDILIAISLKKPVLLKGPSGSGKTRLAQSISALFQQPMQSVNCSVDLDAEALLGFKTIVTKEGQSVIEFIDGPVVTAMKRGHILYIDEINMAKPETLPILHSLLDHRRMLTNPFTGEVIVAHEDFSVISAINEGYIGTSPMNEALKNRFVSFSIPYLEAAQLRKVLEDAVPEAEASVVDTIMNLSGDLSKQAANGLLADEAASVRSLIDALQLAVHMPVNRAVMYAIAELLEDKMERDLVNELTATWVK</sequence>
<reference evidence="2 3" key="1">
    <citation type="submission" date="2023-01" db="EMBL/GenBank/DDBJ databases">
        <title>Sporosarcina sp. nov., isolated from Korean tranditional fermented seafood 'Jeotgal'.</title>
        <authorList>
            <person name="Yang A.-I."/>
        </authorList>
    </citation>
    <scope>NUCLEOTIDE SEQUENCE [LARGE SCALE GENOMIC DNA]</scope>
    <source>
        <strain evidence="2 3">B2O-1</strain>
    </source>
</reference>
<dbReference type="PANTHER" id="PTHR42759">
    <property type="entry name" value="MOXR FAMILY PROTEIN"/>
    <property type="match status" value="1"/>
</dbReference>
<dbReference type="SMART" id="SM00382">
    <property type="entry name" value="AAA"/>
    <property type="match status" value="1"/>
</dbReference>
<dbReference type="PANTHER" id="PTHR42759:SF1">
    <property type="entry name" value="MAGNESIUM-CHELATASE SUBUNIT CHLD"/>
    <property type="match status" value="1"/>
</dbReference>
<dbReference type="InterPro" id="IPR027417">
    <property type="entry name" value="P-loop_NTPase"/>
</dbReference>
<dbReference type="InterPro" id="IPR050764">
    <property type="entry name" value="CbbQ/NirQ/NorQ/GpvN"/>
</dbReference>
<dbReference type="EMBL" id="CP116341">
    <property type="protein sequence ID" value="WOV82867.1"/>
    <property type="molecule type" value="Genomic_DNA"/>
</dbReference>
<protein>
    <submittedName>
        <fullName evidence="2">AAA family ATPase</fullName>
    </submittedName>
</protein>
<accession>A0ABZ0KRT0</accession>
<dbReference type="Pfam" id="PF07728">
    <property type="entry name" value="AAA_5"/>
    <property type="match status" value="1"/>
</dbReference>
<dbReference type="InterPro" id="IPR003593">
    <property type="entry name" value="AAA+_ATPase"/>
</dbReference>
<evidence type="ECO:0000313" key="3">
    <source>
        <dbReference type="Proteomes" id="UP001303532"/>
    </source>
</evidence>